<evidence type="ECO:0000313" key="19">
    <source>
        <dbReference type="Proteomes" id="UP001165065"/>
    </source>
</evidence>
<reference evidence="19" key="1">
    <citation type="journal article" date="2023" name="Commun. Biol.">
        <title>Genome analysis of Parmales, the sister group of diatoms, reveals the evolutionary specialization of diatoms from phago-mixotrophs to photoautotrophs.</title>
        <authorList>
            <person name="Ban H."/>
            <person name="Sato S."/>
            <person name="Yoshikawa S."/>
            <person name="Yamada K."/>
            <person name="Nakamura Y."/>
            <person name="Ichinomiya M."/>
            <person name="Sato N."/>
            <person name="Blanc-Mathieu R."/>
            <person name="Endo H."/>
            <person name="Kuwata A."/>
            <person name="Ogata H."/>
        </authorList>
    </citation>
    <scope>NUCLEOTIDE SEQUENCE [LARGE SCALE GENOMIC DNA]</scope>
</reference>
<evidence type="ECO:0000256" key="2">
    <source>
        <dbReference type="ARBA" id="ARBA00010992"/>
    </source>
</evidence>
<dbReference type="PROSITE" id="PS00217">
    <property type="entry name" value="SUGAR_TRANSPORT_2"/>
    <property type="match status" value="1"/>
</dbReference>
<dbReference type="InterPro" id="IPR003663">
    <property type="entry name" value="Sugar/inositol_transpt"/>
</dbReference>
<feature type="transmembrane region" description="Helical" evidence="16">
    <location>
        <begin position="93"/>
        <end position="110"/>
    </location>
</feature>
<evidence type="ECO:0000256" key="10">
    <source>
        <dbReference type="ARBA" id="ARBA00044656"/>
    </source>
</evidence>
<evidence type="ECO:0000259" key="17">
    <source>
        <dbReference type="PROSITE" id="PS50850"/>
    </source>
</evidence>
<evidence type="ECO:0000256" key="4">
    <source>
        <dbReference type="ARBA" id="ARBA00022448"/>
    </source>
</evidence>
<evidence type="ECO:0000256" key="6">
    <source>
        <dbReference type="ARBA" id="ARBA00022989"/>
    </source>
</evidence>
<evidence type="ECO:0000256" key="12">
    <source>
        <dbReference type="ARBA" id="ARBA00044668"/>
    </source>
</evidence>
<evidence type="ECO:0000313" key="18">
    <source>
        <dbReference type="EMBL" id="GMI21296.1"/>
    </source>
</evidence>
<dbReference type="InterPro" id="IPR050814">
    <property type="entry name" value="Myo-inositol_Transporter"/>
</dbReference>
<dbReference type="Pfam" id="PF00083">
    <property type="entry name" value="Sugar_tr"/>
    <property type="match status" value="2"/>
</dbReference>
<dbReference type="InterPro" id="IPR036259">
    <property type="entry name" value="MFS_trans_sf"/>
</dbReference>
<evidence type="ECO:0000256" key="13">
    <source>
        <dbReference type="ARBA" id="ARBA00044710"/>
    </source>
</evidence>
<proteinExistence type="inferred from homology"/>
<dbReference type="AlphaFoldDB" id="A0A9W7FXD7"/>
<evidence type="ECO:0000256" key="7">
    <source>
        <dbReference type="ARBA" id="ARBA00023136"/>
    </source>
</evidence>
<dbReference type="InterPro" id="IPR005829">
    <property type="entry name" value="Sugar_transporter_CS"/>
</dbReference>
<evidence type="ECO:0000256" key="14">
    <source>
        <dbReference type="ARBA" id="ARBA00044780"/>
    </source>
</evidence>
<comment type="catalytic activity">
    <reaction evidence="11">
        <text>D-mannose(out) = D-mannose(in)</text>
        <dbReference type="Rhea" id="RHEA:78391"/>
        <dbReference type="ChEBI" id="CHEBI:4208"/>
    </reaction>
    <physiologicalReaction direction="left-to-right" evidence="11">
        <dbReference type="Rhea" id="RHEA:78392"/>
    </physiologicalReaction>
</comment>
<dbReference type="GO" id="GO:0005366">
    <property type="term" value="F:myo-inositol:proton symporter activity"/>
    <property type="evidence" value="ECO:0007669"/>
    <property type="project" value="TreeGrafter"/>
</dbReference>
<evidence type="ECO:0000256" key="8">
    <source>
        <dbReference type="ARBA" id="ARBA00044637"/>
    </source>
</evidence>
<feature type="transmembrane region" description="Helical" evidence="16">
    <location>
        <begin position="116"/>
        <end position="139"/>
    </location>
</feature>
<feature type="transmembrane region" description="Helical" evidence="16">
    <location>
        <begin position="180"/>
        <end position="201"/>
    </location>
</feature>
<comment type="catalytic activity">
    <reaction evidence="9">
        <text>D-glucose(out) = D-glucose(in)</text>
        <dbReference type="Rhea" id="RHEA:60376"/>
        <dbReference type="ChEBI" id="CHEBI:4167"/>
    </reaction>
    <physiologicalReaction direction="left-to-right" evidence="9">
        <dbReference type="Rhea" id="RHEA:60377"/>
    </physiologicalReaction>
</comment>
<evidence type="ECO:0000256" key="15">
    <source>
        <dbReference type="RuleBase" id="RU003346"/>
    </source>
</evidence>
<feature type="transmembrane region" description="Helical" evidence="16">
    <location>
        <begin position="64"/>
        <end position="81"/>
    </location>
</feature>
<comment type="similarity">
    <text evidence="2 15">Belongs to the major facilitator superfamily. Sugar transporter (TC 2.A.1.1) family.</text>
</comment>
<feature type="transmembrane region" description="Helical" evidence="16">
    <location>
        <begin position="483"/>
        <end position="506"/>
    </location>
</feature>
<evidence type="ECO:0000256" key="5">
    <source>
        <dbReference type="ARBA" id="ARBA00022692"/>
    </source>
</evidence>
<dbReference type="Gene3D" id="1.20.1250.20">
    <property type="entry name" value="MFS general substrate transporter like domains"/>
    <property type="match status" value="2"/>
</dbReference>
<evidence type="ECO:0000256" key="3">
    <source>
        <dbReference type="ARBA" id="ARBA00011738"/>
    </source>
</evidence>
<dbReference type="InterPro" id="IPR005828">
    <property type="entry name" value="MFS_sugar_transport-like"/>
</dbReference>
<keyword evidence="6 16" id="KW-1133">Transmembrane helix</keyword>
<dbReference type="PROSITE" id="PS50850">
    <property type="entry name" value="MFS"/>
    <property type="match status" value="1"/>
</dbReference>
<dbReference type="PRINTS" id="PR00171">
    <property type="entry name" value="SUGRTRNSPORT"/>
</dbReference>
<comment type="subunit">
    <text evidence="3">Homodimer.</text>
</comment>
<evidence type="ECO:0000256" key="11">
    <source>
        <dbReference type="ARBA" id="ARBA00044662"/>
    </source>
</evidence>
<keyword evidence="19" id="KW-1185">Reference proteome</keyword>
<feature type="transmembrane region" description="Helical" evidence="16">
    <location>
        <begin position="445"/>
        <end position="471"/>
    </location>
</feature>
<dbReference type="NCBIfam" id="TIGR00879">
    <property type="entry name" value="SP"/>
    <property type="match status" value="1"/>
</dbReference>
<evidence type="ECO:0000256" key="16">
    <source>
        <dbReference type="SAM" id="Phobius"/>
    </source>
</evidence>
<comment type="subcellular location">
    <subcellularLocation>
        <location evidence="1">Membrane</location>
        <topology evidence="1">Multi-pass membrane protein</topology>
    </subcellularLocation>
</comment>
<sequence length="586" mass="63184">MYGASSSPTPVSQTSRNSKTRKTLLNLTAVAALGGFLFGYDTGVISGAMLLIKSDFNLDDVQQEIVVTSTVVMCAVSSLAAGPLNMRFGRRSVILAAALIFTFGALVMGVSPNYEFLVLGRLIIGIGIGFASLTTPIYIAEVAPSNLRGRLVTVNTLCIASGQFIAGMVDGLLANDPTGWRWMLGIAAVPSVMMGMGFLGLPESPRWLVMKGRRDKAMKVLKTVRETDKEAQEEVEEIVSSMIAHDSKNGGNSKGTLASVLEMLNHAPTRRALTLGCGIMLLQQLAGINTVMYYAASIYQMAGFDTNTSIWLSGFTALAQVAGIAISIKLVEIKGRRMLLMRSLFWVVFSLIGLGTSFILSRTHSELVTGFGSSDDSSICQSQSAFVWDGVTTYCYDCVQIPSCGFCGGNCVRVKDSDNPTDGPLHSEDCDSGSEWATGSCDNPFGMLSVVFMVLYLLAFGCGMGGMPWTINSEIYPLQYRSLAVSLSTTTNWIGNIAVSATFLTIRSPAVLTAYGAFWMYGGLGALGYVWLHFSLPETKGLSLEEIESLFVREGDEVHDRFDNLSEEDKMRVIRAKQAPPSKQVI</sequence>
<dbReference type="InterPro" id="IPR020846">
    <property type="entry name" value="MFS_dom"/>
</dbReference>
<dbReference type="PANTHER" id="PTHR48020">
    <property type="entry name" value="PROTON MYO-INOSITOL COTRANSPORTER"/>
    <property type="match status" value="1"/>
</dbReference>
<comment type="catalytic activity">
    <reaction evidence="13">
        <text>D-fructose(out) = D-fructose(in)</text>
        <dbReference type="Rhea" id="RHEA:60372"/>
        <dbReference type="ChEBI" id="CHEBI:37721"/>
    </reaction>
    <physiologicalReaction direction="left-to-right" evidence="13">
        <dbReference type="Rhea" id="RHEA:60373"/>
    </physiologicalReaction>
</comment>
<feature type="transmembrane region" description="Helical" evidence="16">
    <location>
        <begin position="151"/>
        <end position="174"/>
    </location>
</feature>
<comment type="catalytic activity">
    <reaction evidence="10">
        <text>D-xylose(out) = D-xylose(in)</text>
        <dbReference type="Rhea" id="RHEA:78427"/>
        <dbReference type="ChEBI" id="CHEBI:53455"/>
    </reaction>
    <physiologicalReaction direction="left-to-right" evidence="10">
        <dbReference type="Rhea" id="RHEA:78428"/>
    </physiologicalReaction>
</comment>
<comment type="caution">
    <text evidence="18">The sequence shown here is derived from an EMBL/GenBank/DDBJ whole genome shotgun (WGS) entry which is preliminary data.</text>
</comment>
<dbReference type="PANTHER" id="PTHR48020:SF12">
    <property type="entry name" value="PROTON MYO-INOSITOL COTRANSPORTER"/>
    <property type="match status" value="1"/>
</dbReference>
<feature type="domain" description="Major facilitator superfamily (MFS) profile" evidence="17">
    <location>
        <begin position="27"/>
        <end position="540"/>
    </location>
</feature>
<accession>A0A9W7FXD7</accession>
<dbReference type="GO" id="GO:0016324">
    <property type="term" value="C:apical plasma membrane"/>
    <property type="evidence" value="ECO:0007669"/>
    <property type="project" value="TreeGrafter"/>
</dbReference>
<comment type="catalytic activity">
    <reaction evidence="12">
        <text>D-glucosamine(out) = D-glucosamine(in)</text>
        <dbReference type="Rhea" id="RHEA:78423"/>
        <dbReference type="ChEBI" id="CHEBI:58723"/>
    </reaction>
    <physiologicalReaction direction="left-to-right" evidence="12">
        <dbReference type="Rhea" id="RHEA:78424"/>
    </physiologicalReaction>
</comment>
<evidence type="ECO:0000256" key="1">
    <source>
        <dbReference type="ARBA" id="ARBA00004141"/>
    </source>
</evidence>
<gene>
    <name evidence="18" type="ORF">TrCOL_g2396</name>
</gene>
<keyword evidence="5 16" id="KW-0812">Transmembrane</keyword>
<dbReference type="Proteomes" id="UP001165065">
    <property type="component" value="Unassembled WGS sequence"/>
</dbReference>
<dbReference type="EMBL" id="BRYA01000528">
    <property type="protein sequence ID" value="GMI21296.1"/>
    <property type="molecule type" value="Genomic_DNA"/>
</dbReference>
<keyword evidence="4 15" id="KW-0813">Transport</keyword>
<feature type="transmembrane region" description="Helical" evidence="16">
    <location>
        <begin position="272"/>
        <end position="296"/>
    </location>
</feature>
<feature type="transmembrane region" description="Helical" evidence="16">
    <location>
        <begin position="308"/>
        <end position="331"/>
    </location>
</feature>
<dbReference type="OrthoDB" id="6339427at2759"/>
<feature type="transmembrane region" description="Helical" evidence="16">
    <location>
        <begin position="24"/>
        <end position="52"/>
    </location>
</feature>
<dbReference type="SUPFAM" id="SSF103473">
    <property type="entry name" value="MFS general substrate transporter"/>
    <property type="match status" value="1"/>
</dbReference>
<protein>
    <recommendedName>
        <fullName evidence="14">Hexose transporter 1</fullName>
    </recommendedName>
</protein>
<feature type="transmembrane region" description="Helical" evidence="16">
    <location>
        <begin position="343"/>
        <end position="361"/>
    </location>
</feature>
<comment type="catalytic activity">
    <reaction evidence="8">
        <text>D-galactose(in) = D-galactose(out)</text>
        <dbReference type="Rhea" id="RHEA:34915"/>
        <dbReference type="ChEBI" id="CHEBI:4139"/>
    </reaction>
    <physiologicalReaction direction="right-to-left" evidence="8">
        <dbReference type="Rhea" id="RHEA:34917"/>
    </physiologicalReaction>
</comment>
<keyword evidence="7 16" id="KW-0472">Membrane</keyword>
<name>A0A9W7FXD7_9STRA</name>
<organism evidence="18 19">
    <name type="scientific">Triparma columacea</name>
    <dbReference type="NCBI Taxonomy" id="722753"/>
    <lineage>
        <taxon>Eukaryota</taxon>
        <taxon>Sar</taxon>
        <taxon>Stramenopiles</taxon>
        <taxon>Ochrophyta</taxon>
        <taxon>Bolidophyceae</taxon>
        <taxon>Parmales</taxon>
        <taxon>Triparmaceae</taxon>
        <taxon>Triparma</taxon>
    </lineage>
</organism>
<feature type="transmembrane region" description="Helical" evidence="16">
    <location>
        <begin position="512"/>
        <end position="532"/>
    </location>
</feature>
<evidence type="ECO:0000256" key="9">
    <source>
        <dbReference type="ARBA" id="ARBA00044648"/>
    </source>
</evidence>